<keyword evidence="4" id="KW-0788">Thiol protease</keyword>
<comment type="similarity">
    <text evidence="1">Belongs to the peptidase C40 family.</text>
</comment>
<dbReference type="AlphaFoldDB" id="A0A6J7HVY9"/>
<evidence type="ECO:0000256" key="2">
    <source>
        <dbReference type="ARBA" id="ARBA00022670"/>
    </source>
</evidence>
<evidence type="ECO:0000259" key="5">
    <source>
        <dbReference type="PROSITE" id="PS51935"/>
    </source>
</evidence>
<evidence type="ECO:0000256" key="1">
    <source>
        <dbReference type="ARBA" id="ARBA00007074"/>
    </source>
</evidence>
<keyword evidence="2" id="KW-0645">Protease</keyword>
<gene>
    <name evidence="6" type="ORF">UFOPK3708_00256</name>
</gene>
<dbReference type="InterPro" id="IPR000064">
    <property type="entry name" value="NLP_P60_dom"/>
</dbReference>
<evidence type="ECO:0000313" key="6">
    <source>
        <dbReference type="EMBL" id="CAB4921000.1"/>
    </source>
</evidence>
<organism evidence="6">
    <name type="scientific">freshwater metagenome</name>
    <dbReference type="NCBI Taxonomy" id="449393"/>
    <lineage>
        <taxon>unclassified sequences</taxon>
        <taxon>metagenomes</taxon>
        <taxon>ecological metagenomes</taxon>
    </lineage>
</organism>
<dbReference type="GO" id="GO:0008234">
    <property type="term" value="F:cysteine-type peptidase activity"/>
    <property type="evidence" value="ECO:0007669"/>
    <property type="project" value="UniProtKB-KW"/>
</dbReference>
<feature type="domain" description="NlpC/P60" evidence="5">
    <location>
        <begin position="80"/>
        <end position="201"/>
    </location>
</feature>
<dbReference type="PROSITE" id="PS51935">
    <property type="entry name" value="NLPC_P60"/>
    <property type="match status" value="1"/>
</dbReference>
<accession>A0A6J7HVY9</accession>
<dbReference type="InterPro" id="IPR038765">
    <property type="entry name" value="Papain-like_cys_pep_sf"/>
</dbReference>
<sequence length="201" mass="21091">MSTNPLGRIRLVHSLTLVPVLVVTLLTLGLWVAPSSTAALPATSSVAAVSALPVLTSPMLSATEPIPESGAQLTVATWRIAIGQAVVDAGETKLGAPYSYSAGGPYAFDCSGFTRWAWLQLGLELPHNSGAQWAAVEPISLDELQPGDLLFNWGFGGGQPDHVGLYVGDGIMIHAPNSSGVVRYDSINWWTGATTRAGRVR</sequence>
<proteinExistence type="inferred from homology"/>
<keyword evidence="3" id="KW-0378">Hydrolase</keyword>
<dbReference type="Gene3D" id="3.90.1720.10">
    <property type="entry name" value="endopeptidase domain like (from Nostoc punctiforme)"/>
    <property type="match status" value="1"/>
</dbReference>
<evidence type="ECO:0000256" key="4">
    <source>
        <dbReference type="ARBA" id="ARBA00022807"/>
    </source>
</evidence>
<name>A0A6J7HVY9_9ZZZZ</name>
<dbReference type="EMBL" id="CAFBNA010000007">
    <property type="protein sequence ID" value="CAB4921000.1"/>
    <property type="molecule type" value="Genomic_DNA"/>
</dbReference>
<dbReference type="InterPro" id="IPR051202">
    <property type="entry name" value="Peptidase_C40"/>
</dbReference>
<protein>
    <submittedName>
        <fullName evidence="6">Unannotated protein</fullName>
    </submittedName>
</protein>
<reference evidence="6" key="1">
    <citation type="submission" date="2020-05" db="EMBL/GenBank/DDBJ databases">
        <authorList>
            <person name="Chiriac C."/>
            <person name="Salcher M."/>
            <person name="Ghai R."/>
            <person name="Kavagutti S V."/>
        </authorList>
    </citation>
    <scope>NUCLEOTIDE SEQUENCE</scope>
</reference>
<dbReference type="PANTHER" id="PTHR47053:SF1">
    <property type="entry name" value="MUREIN DD-ENDOPEPTIDASE MEPH-RELATED"/>
    <property type="match status" value="1"/>
</dbReference>
<dbReference type="Pfam" id="PF00877">
    <property type="entry name" value="NLPC_P60"/>
    <property type="match status" value="1"/>
</dbReference>
<dbReference type="SUPFAM" id="SSF54001">
    <property type="entry name" value="Cysteine proteinases"/>
    <property type="match status" value="1"/>
</dbReference>
<evidence type="ECO:0000256" key="3">
    <source>
        <dbReference type="ARBA" id="ARBA00022801"/>
    </source>
</evidence>
<dbReference type="GO" id="GO:0006508">
    <property type="term" value="P:proteolysis"/>
    <property type="evidence" value="ECO:0007669"/>
    <property type="project" value="UniProtKB-KW"/>
</dbReference>
<dbReference type="PANTHER" id="PTHR47053">
    <property type="entry name" value="MUREIN DD-ENDOPEPTIDASE MEPH-RELATED"/>
    <property type="match status" value="1"/>
</dbReference>